<dbReference type="Pfam" id="PF00504">
    <property type="entry name" value="Chloroa_b-bind"/>
    <property type="match status" value="1"/>
</dbReference>
<evidence type="ECO:0000256" key="3">
    <source>
        <dbReference type="ARBA" id="ARBA00022640"/>
    </source>
</evidence>
<evidence type="ECO:0000256" key="1">
    <source>
        <dbReference type="ARBA" id="ARBA00004454"/>
    </source>
</evidence>
<dbReference type="Proteomes" id="UP001151760">
    <property type="component" value="Unassembled WGS sequence"/>
</dbReference>
<evidence type="ECO:0000256" key="4">
    <source>
        <dbReference type="ARBA" id="ARBA00022692"/>
    </source>
</evidence>
<comment type="caution">
    <text evidence="9">The sequence shown here is derived from an EMBL/GenBank/DDBJ whole genome shotgun (WGS) entry which is preliminary data.</text>
</comment>
<protein>
    <submittedName>
        <fullName evidence="9">Uncharacterized protein</fullName>
    </submittedName>
</protein>
<sequence>MLQDAKSYLGRCFAMKDLGEAAYIIGIKIYRDKSYRLIGLCQSAYIEKILKLFHMKNSKRGSIPMQEKLRLSKSQGASTPAELKRKQNILYASAVDSIMHAVRCTPPDIVFAQNITSQFQQNPGDLHWTTVKNILKYLKNTKDMFLVYRGYLIPKVSTQFSDLLSSRGPALERINGRLTTIGFVSALAVELTNGQDWFTQVSNGGIIVYVGTSVVLTLASLVPLFKGVRAESKSNGLMTSDAELWNGRFAMLGLVGLAFTEFVQDTPVV</sequence>
<accession>A0ABQ5J0D2</accession>
<dbReference type="PANTHER" id="PTHR14154">
    <property type="entry name" value="UPF0041 BRAIN PROTEIN 44-RELATED"/>
    <property type="match status" value="1"/>
</dbReference>
<keyword evidence="6" id="KW-0793">Thylakoid</keyword>
<evidence type="ECO:0000256" key="7">
    <source>
        <dbReference type="ARBA" id="ARBA00023136"/>
    </source>
</evidence>
<keyword evidence="4" id="KW-0812">Transmembrane</keyword>
<proteinExistence type="inferred from homology"/>
<dbReference type="EMBL" id="BQNB010021390">
    <property type="protein sequence ID" value="GJU05925.1"/>
    <property type="molecule type" value="Genomic_DNA"/>
</dbReference>
<organism evidence="9 10">
    <name type="scientific">Tanacetum coccineum</name>
    <dbReference type="NCBI Taxonomy" id="301880"/>
    <lineage>
        <taxon>Eukaryota</taxon>
        <taxon>Viridiplantae</taxon>
        <taxon>Streptophyta</taxon>
        <taxon>Embryophyta</taxon>
        <taxon>Tracheophyta</taxon>
        <taxon>Spermatophyta</taxon>
        <taxon>Magnoliopsida</taxon>
        <taxon>eudicotyledons</taxon>
        <taxon>Gunneridae</taxon>
        <taxon>Pentapetalae</taxon>
        <taxon>asterids</taxon>
        <taxon>campanulids</taxon>
        <taxon>Asterales</taxon>
        <taxon>Asteraceae</taxon>
        <taxon>Asteroideae</taxon>
        <taxon>Anthemideae</taxon>
        <taxon>Anthemidinae</taxon>
        <taxon>Tanacetum</taxon>
    </lineage>
</organism>
<evidence type="ECO:0000256" key="8">
    <source>
        <dbReference type="ARBA" id="ARBA00037956"/>
    </source>
</evidence>
<comment type="similarity">
    <text evidence="8">Belongs to the ELIP/psbS family.</text>
</comment>
<evidence type="ECO:0000313" key="9">
    <source>
        <dbReference type="EMBL" id="GJU05925.1"/>
    </source>
</evidence>
<evidence type="ECO:0000256" key="2">
    <source>
        <dbReference type="ARBA" id="ARBA00022528"/>
    </source>
</evidence>
<gene>
    <name evidence="9" type="ORF">Tco_1122355</name>
</gene>
<name>A0ABQ5J0D2_9ASTR</name>
<keyword evidence="10" id="KW-1185">Reference proteome</keyword>
<keyword evidence="2" id="KW-0150">Chloroplast</keyword>
<evidence type="ECO:0000256" key="5">
    <source>
        <dbReference type="ARBA" id="ARBA00022989"/>
    </source>
</evidence>
<reference evidence="9" key="1">
    <citation type="journal article" date="2022" name="Int. J. Mol. Sci.">
        <title>Draft Genome of Tanacetum Coccineum: Genomic Comparison of Closely Related Tanacetum-Family Plants.</title>
        <authorList>
            <person name="Yamashiro T."/>
            <person name="Shiraishi A."/>
            <person name="Nakayama K."/>
            <person name="Satake H."/>
        </authorList>
    </citation>
    <scope>NUCLEOTIDE SEQUENCE</scope>
</reference>
<comment type="subcellular location">
    <subcellularLocation>
        <location evidence="1">Plastid</location>
        <location evidence="1">Chloroplast thylakoid membrane</location>
        <topology evidence="1">Multi-pass membrane protein</topology>
    </subcellularLocation>
</comment>
<keyword evidence="7" id="KW-0472">Membrane</keyword>
<dbReference type="SUPFAM" id="SSF103511">
    <property type="entry name" value="Chlorophyll a-b binding protein"/>
    <property type="match status" value="1"/>
</dbReference>
<keyword evidence="3" id="KW-0934">Plastid</keyword>
<reference evidence="9" key="2">
    <citation type="submission" date="2022-01" db="EMBL/GenBank/DDBJ databases">
        <authorList>
            <person name="Yamashiro T."/>
            <person name="Shiraishi A."/>
            <person name="Satake H."/>
            <person name="Nakayama K."/>
        </authorList>
    </citation>
    <scope>NUCLEOTIDE SEQUENCE</scope>
</reference>
<keyword evidence="5" id="KW-1133">Transmembrane helix</keyword>
<dbReference type="InterPro" id="IPR022796">
    <property type="entry name" value="Chloroa_b-bind"/>
</dbReference>
<evidence type="ECO:0000256" key="6">
    <source>
        <dbReference type="ARBA" id="ARBA00023078"/>
    </source>
</evidence>
<evidence type="ECO:0000313" key="10">
    <source>
        <dbReference type="Proteomes" id="UP001151760"/>
    </source>
</evidence>